<feature type="region of interest" description="Disordered" evidence="1">
    <location>
        <begin position="1"/>
        <end position="43"/>
    </location>
</feature>
<dbReference type="RefSeq" id="WP_126803969.1">
    <property type="nucleotide sequence ID" value="NZ_PIPL01000002.1"/>
</dbReference>
<feature type="compositionally biased region" description="Basic and acidic residues" evidence="1">
    <location>
        <begin position="71"/>
        <end position="80"/>
    </location>
</feature>
<dbReference type="Pfam" id="PF10987">
    <property type="entry name" value="DUF2806"/>
    <property type="match status" value="1"/>
</dbReference>
<proteinExistence type="predicted"/>
<accession>A0A432W445</accession>
<dbReference type="AlphaFoldDB" id="A0A432W445"/>
<gene>
    <name evidence="2" type="ORF">CWE09_10330</name>
</gene>
<dbReference type="Proteomes" id="UP000288293">
    <property type="component" value="Unassembled WGS sequence"/>
</dbReference>
<comment type="caution">
    <text evidence="2">The sequence shown here is derived from an EMBL/GenBank/DDBJ whole genome shotgun (WGS) entry which is preliminary data.</text>
</comment>
<evidence type="ECO:0000256" key="1">
    <source>
        <dbReference type="SAM" id="MobiDB-lite"/>
    </source>
</evidence>
<name>A0A432W445_9GAMM</name>
<sequence>MSEVSRIHSVKAPPRVTRQRKHAAPSSKSAANTERVPPGSSSREQLLRAVRSLGIEQDGFSKKSSSNINERLQRRLQTRERRRQDNLEKILGLALDYAPARTNNDELDIDWLNSFLQQAEDISSPAMQKLWAKIMASESARPGSFSLKTIATLKRLTVREADIFRRGQALTCRDSRHQSNKIITGYYRRPSLFTWLTLNKPVNLNLARAGLSYPDTLALADLGILYPAAIESGELEMTAPLQLTIGGDNLTLTPKTRGLVLTYHKYTAQGDELLRLLPPKSQQAFIDMLQEHFSRDFVIAIN</sequence>
<dbReference type="EMBL" id="PIPL01000002">
    <property type="protein sequence ID" value="RUO24268.1"/>
    <property type="molecule type" value="Genomic_DNA"/>
</dbReference>
<dbReference type="InterPro" id="IPR021254">
    <property type="entry name" value="DUF2806"/>
</dbReference>
<organism evidence="2 3">
    <name type="scientific">Aliidiomarina minuta</name>
    <dbReference type="NCBI Taxonomy" id="880057"/>
    <lineage>
        <taxon>Bacteria</taxon>
        <taxon>Pseudomonadati</taxon>
        <taxon>Pseudomonadota</taxon>
        <taxon>Gammaproteobacteria</taxon>
        <taxon>Alteromonadales</taxon>
        <taxon>Idiomarinaceae</taxon>
        <taxon>Aliidiomarina</taxon>
    </lineage>
</organism>
<reference evidence="2 3" key="1">
    <citation type="journal article" date="2011" name="Front. Microbiol.">
        <title>Genomic signatures of strain selection and enhancement in Bacillus atrophaeus var. globigii, a historical biowarfare simulant.</title>
        <authorList>
            <person name="Gibbons H.S."/>
            <person name="Broomall S.M."/>
            <person name="McNew L.A."/>
            <person name="Daligault H."/>
            <person name="Chapman C."/>
            <person name="Bruce D."/>
            <person name="Karavis M."/>
            <person name="Krepps M."/>
            <person name="McGregor P.A."/>
            <person name="Hong C."/>
            <person name="Park K.H."/>
            <person name="Akmal A."/>
            <person name="Feldman A."/>
            <person name="Lin J.S."/>
            <person name="Chang W.E."/>
            <person name="Higgs B.W."/>
            <person name="Demirev P."/>
            <person name="Lindquist J."/>
            <person name="Liem A."/>
            <person name="Fochler E."/>
            <person name="Read T.D."/>
            <person name="Tapia R."/>
            <person name="Johnson S."/>
            <person name="Bishop-Lilly K.A."/>
            <person name="Detter C."/>
            <person name="Han C."/>
            <person name="Sozhamannan S."/>
            <person name="Rosenzweig C.N."/>
            <person name="Skowronski E.W."/>
        </authorList>
    </citation>
    <scope>NUCLEOTIDE SEQUENCE [LARGE SCALE GENOMIC DNA]</scope>
    <source>
        <strain evidence="2 3">MLST1</strain>
    </source>
</reference>
<dbReference type="NCBIfam" id="TIGR03899">
    <property type="entry name" value="TIGR03899 family protein"/>
    <property type="match status" value="1"/>
</dbReference>
<dbReference type="OrthoDB" id="886161at2"/>
<keyword evidence="3" id="KW-1185">Reference proteome</keyword>
<evidence type="ECO:0000313" key="3">
    <source>
        <dbReference type="Proteomes" id="UP000288293"/>
    </source>
</evidence>
<evidence type="ECO:0000313" key="2">
    <source>
        <dbReference type="EMBL" id="RUO24268.1"/>
    </source>
</evidence>
<feature type="region of interest" description="Disordered" evidence="1">
    <location>
        <begin position="58"/>
        <end position="80"/>
    </location>
</feature>
<protein>
    <submittedName>
        <fullName evidence="2">TIGR03899 family protein</fullName>
    </submittedName>
</protein>